<dbReference type="RefSeq" id="WP_105891784.1">
    <property type="nucleotide sequence ID" value="NZ_NEBY01000037.1"/>
</dbReference>
<dbReference type="Pfam" id="PF24199">
    <property type="entry name" value="DUF7424"/>
    <property type="match status" value="1"/>
</dbReference>
<sequence length="90" mass="10291">MKSEHISDLEMIVSLNIVNDTEQEQSFAVLSSYLDGLPLSYFPSISYKPGDKFNIRLSNVAADMLWKNENQKLNYTTILTTPFKVDEITK</sequence>
<organism evidence="2 3">
    <name type="scientific">Haemophilus influenzae</name>
    <dbReference type="NCBI Taxonomy" id="727"/>
    <lineage>
        <taxon>Bacteria</taxon>
        <taxon>Pseudomonadati</taxon>
        <taxon>Pseudomonadota</taxon>
        <taxon>Gammaproteobacteria</taxon>
        <taxon>Pasteurellales</taxon>
        <taxon>Pasteurellaceae</taxon>
        <taxon>Haemophilus</taxon>
    </lineage>
</organism>
<comment type="caution">
    <text evidence="2">The sequence shown here is derived from an EMBL/GenBank/DDBJ whole genome shotgun (WGS) entry which is preliminary data.</text>
</comment>
<gene>
    <name evidence="2" type="ORF">BV102_00167</name>
</gene>
<dbReference type="InterPro" id="IPR055847">
    <property type="entry name" value="DUF7424"/>
</dbReference>
<protein>
    <recommendedName>
        <fullName evidence="1">DUF7424 domain-containing protein</fullName>
    </recommendedName>
</protein>
<evidence type="ECO:0000313" key="2">
    <source>
        <dbReference type="EMBL" id="PRJ67055.1"/>
    </source>
</evidence>
<accession>A0A2S9RSJ4</accession>
<proteinExistence type="predicted"/>
<evidence type="ECO:0000259" key="1">
    <source>
        <dbReference type="Pfam" id="PF24199"/>
    </source>
</evidence>
<dbReference type="Proteomes" id="UP000238532">
    <property type="component" value="Unassembled WGS sequence"/>
</dbReference>
<evidence type="ECO:0000313" key="3">
    <source>
        <dbReference type="Proteomes" id="UP000238532"/>
    </source>
</evidence>
<reference evidence="2 3" key="1">
    <citation type="submission" date="2017-04" db="EMBL/GenBank/DDBJ databases">
        <title>Haemophilus influenzae in COPD genome sequencing project.</title>
        <authorList>
            <person name="Murphy T.F."/>
            <person name="Kong Y."/>
            <person name="Nadendla S."/>
            <person name="Tettelin H."/>
            <person name="Pettigrew M."/>
        </authorList>
    </citation>
    <scope>NUCLEOTIDE SEQUENCE [LARGE SCALE GENOMIC DNA]</scope>
    <source>
        <strain evidence="2 3">56P127H1</strain>
    </source>
</reference>
<feature type="domain" description="DUF7424" evidence="1">
    <location>
        <begin position="3"/>
        <end position="75"/>
    </location>
</feature>
<dbReference type="EMBL" id="NEBY01000037">
    <property type="protein sequence ID" value="PRJ67055.1"/>
    <property type="molecule type" value="Genomic_DNA"/>
</dbReference>
<dbReference type="AlphaFoldDB" id="A0A2S9RSJ4"/>
<name>A0A2S9RSJ4_HAEIF</name>